<feature type="region of interest" description="Disordered" evidence="1">
    <location>
        <begin position="1"/>
        <end position="46"/>
    </location>
</feature>
<name>F3QLE0_9BURK</name>
<accession>F3QLE0</accession>
<reference evidence="2 3" key="1">
    <citation type="submission" date="2011-02" db="EMBL/GenBank/DDBJ databases">
        <authorList>
            <person name="Weinstock G."/>
            <person name="Sodergren E."/>
            <person name="Clifton S."/>
            <person name="Fulton L."/>
            <person name="Fulton B."/>
            <person name="Courtney L."/>
            <person name="Fronick C."/>
            <person name="Harrison M."/>
            <person name="Strong C."/>
            <person name="Farmer C."/>
            <person name="Delahaunty K."/>
            <person name="Markovic C."/>
            <person name="Hall O."/>
            <person name="Minx P."/>
            <person name="Tomlinson C."/>
            <person name="Mitreva M."/>
            <person name="Hou S."/>
            <person name="Chen J."/>
            <person name="Wollam A."/>
            <person name="Pepin K.H."/>
            <person name="Johnson M."/>
            <person name="Bhonagiri V."/>
            <person name="Zhang X."/>
            <person name="Suruliraj S."/>
            <person name="Warren W."/>
            <person name="Chinwalla A."/>
            <person name="Mardis E.R."/>
            <person name="Wilson R.K."/>
        </authorList>
    </citation>
    <scope>NUCLEOTIDE SEQUENCE [LARGE SCALE GENOMIC DNA]</scope>
    <source>
        <strain evidence="2 3">YIT 11859</strain>
    </source>
</reference>
<comment type="caution">
    <text evidence="2">The sequence shown here is derived from an EMBL/GenBank/DDBJ whole genome shotgun (WGS) entry which is preliminary data.</text>
</comment>
<proteinExistence type="predicted"/>
<dbReference type="EMBL" id="AFBP01000056">
    <property type="protein sequence ID" value="EGG53452.1"/>
    <property type="molecule type" value="Genomic_DNA"/>
</dbReference>
<keyword evidence="3" id="KW-1185">Reference proteome</keyword>
<feature type="compositionally biased region" description="Polar residues" evidence="1">
    <location>
        <begin position="31"/>
        <end position="46"/>
    </location>
</feature>
<evidence type="ECO:0000313" key="2">
    <source>
        <dbReference type="EMBL" id="EGG53452.1"/>
    </source>
</evidence>
<organism evidence="2 3">
    <name type="scientific">Parasutterella excrementihominis YIT 11859</name>
    <dbReference type="NCBI Taxonomy" id="762966"/>
    <lineage>
        <taxon>Bacteria</taxon>
        <taxon>Pseudomonadati</taxon>
        <taxon>Pseudomonadota</taxon>
        <taxon>Betaproteobacteria</taxon>
        <taxon>Burkholderiales</taxon>
        <taxon>Sutterellaceae</taxon>
        <taxon>Parasutterella</taxon>
    </lineage>
</organism>
<evidence type="ECO:0000313" key="3">
    <source>
        <dbReference type="Proteomes" id="UP000005156"/>
    </source>
</evidence>
<gene>
    <name evidence="2" type="ORF">HMPREF9439_01758</name>
</gene>
<sequence length="46" mass="5030">MKDAEPFSLLETAKTQYTERQKGAEEAPAQEPQSPSAVTVTKFSNS</sequence>
<dbReference type="HOGENOM" id="CLU_3186822_0_0_4"/>
<dbReference type="AlphaFoldDB" id="F3QLE0"/>
<dbReference type="Proteomes" id="UP000005156">
    <property type="component" value="Unassembled WGS sequence"/>
</dbReference>
<protein>
    <submittedName>
        <fullName evidence="2">Conserved domain protein</fullName>
    </submittedName>
</protein>
<evidence type="ECO:0000256" key="1">
    <source>
        <dbReference type="SAM" id="MobiDB-lite"/>
    </source>
</evidence>